<evidence type="ECO:0000256" key="1">
    <source>
        <dbReference type="ARBA" id="ARBA00022617"/>
    </source>
</evidence>
<dbReference type="Proteomes" id="UP000033423">
    <property type="component" value="Unassembled WGS sequence"/>
</dbReference>
<dbReference type="GO" id="GO:0009055">
    <property type="term" value="F:electron transfer activity"/>
    <property type="evidence" value="ECO:0007669"/>
    <property type="project" value="InterPro"/>
</dbReference>
<gene>
    <name evidence="6" type="ORF">MBAV_005169</name>
</gene>
<dbReference type="PROSITE" id="PS51007">
    <property type="entry name" value="CYTC"/>
    <property type="match status" value="1"/>
</dbReference>
<evidence type="ECO:0000256" key="3">
    <source>
        <dbReference type="ARBA" id="ARBA00023004"/>
    </source>
</evidence>
<dbReference type="SUPFAM" id="SSF46626">
    <property type="entry name" value="Cytochrome c"/>
    <property type="match status" value="1"/>
</dbReference>
<dbReference type="EMBL" id="LACI01002231">
    <property type="protein sequence ID" value="KJU82637.1"/>
    <property type="molecule type" value="Genomic_DNA"/>
</dbReference>
<evidence type="ECO:0000256" key="4">
    <source>
        <dbReference type="PROSITE-ProRule" id="PRU00433"/>
    </source>
</evidence>
<name>A0A0F3GLC4_9BACT</name>
<dbReference type="GO" id="GO:0020037">
    <property type="term" value="F:heme binding"/>
    <property type="evidence" value="ECO:0007669"/>
    <property type="project" value="InterPro"/>
</dbReference>
<feature type="domain" description="Cytochrome c" evidence="5">
    <location>
        <begin position="15"/>
        <end position="97"/>
    </location>
</feature>
<dbReference type="Gene3D" id="1.10.760.10">
    <property type="entry name" value="Cytochrome c-like domain"/>
    <property type="match status" value="1"/>
</dbReference>
<proteinExistence type="predicted"/>
<evidence type="ECO:0000313" key="7">
    <source>
        <dbReference type="Proteomes" id="UP000033423"/>
    </source>
</evidence>
<dbReference type="InterPro" id="IPR036909">
    <property type="entry name" value="Cyt_c-like_dom_sf"/>
</dbReference>
<organism evidence="6 7">
    <name type="scientific">Candidatus Magnetobacterium bavaricum</name>
    <dbReference type="NCBI Taxonomy" id="29290"/>
    <lineage>
        <taxon>Bacteria</taxon>
        <taxon>Pseudomonadati</taxon>
        <taxon>Nitrospirota</taxon>
        <taxon>Thermodesulfovibrionia</taxon>
        <taxon>Thermodesulfovibrionales</taxon>
        <taxon>Candidatus Magnetobacteriaceae</taxon>
        <taxon>Candidatus Magnetobacterium</taxon>
    </lineage>
</organism>
<dbReference type="Pfam" id="PF00034">
    <property type="entry name" value="Cytochrom_C"/>
    <property type="match status" value="1"/>
</dbReference>
<sequence>PVGKYNFVHKSRWYEKYQLGRELYMEKCWGCHHTTSEAFGPAFSKIVRERPETIIREQLTDPVTTAKKLGYKRSVMPKIDLKPEELDVLMRFVEEFKKSSEDAQDN</sequence>
<keyword evidence="1 4" id="KW-0349">Heme</keyword>
<keyword evidence="7" id="KW-1185">Reference proteome</keyword>
<evidence type="ECO:0000313" key="6">
    <source>
        <dbReference type="EMBL" id="KJU82637.1"/>
    </source>
</evidence>
<keyword evidence="3 4" id="KW-0408">Iron</keyword>
<keyword evidence="2 4" id="KW-0479">Metal-binding</keyword>
<evidence type="ECO:0000259" key="5">
    <source>
        <dbReference type="PROSITE" id="PS51007"/>
    </source>
</evidence>
<reference evidence="6 7" key="1">
    <citation type="submission" date="2015-02" db="EMBL/GenBank/DDBJ databases">
        <title>Single-cell genomics of uncultivated deep-branching MTB reveals a conserved set of magnetosome genes.</title>
        <authorList>
            <person name="Kolinko S."/>
            <person name="Richter M."/>
            <person name="Glockner F.O."/>
            <person name="Brachmann A."/>
            <person name="Schuler D."/>
        </authorList>
    </citation>
    <scope>NUCLEOTIDE SEQUENCE [LARGE SCALE GENOMIC DNA]</scope>
    <source>
        <strain evidence="6">TM-1</strain>
    </source>
</reference>
<accession>A0A0F3GLC4</accession>
<dbReference type="AlphaFoldDB" id="A0A0F3GLC4"/>
<feature type="non-terminal residue" evidence="6">
    <location>
        <position position="1"/>
    </location>
</feature>
<comment type="caution">
    <text evidence="6">The sequence shown here is derived from an EMBL/GenBank/DDBJ whole genome shotgun (WGS) entry which is preliminary data.</text>
</comment>
<dbReference type="GO" id="GO:0046872">
    <property type="term" value="F:metal ion binding"/>
    <property type="evidence" value="ECO:0007669"/>
    <property type="project" value="UniProtKB-KW"/>
</dbReference>
<protein>
    <submittedName>
        <fullName evidence="6">Nitrite reductase protein N</fullName>
    </submittedName>
</protein>
<dbReference type="InterPro" id="IPR009056">
    <property type="entry name" value="Cyt_c-like_dom"/>
</dbReference>
<evidence type="ECO:0000256" key="2">
    <source>
        <dbReference type="ARBA" id="ARBA00022723"/>
    </source>
</evidence>